<evidence type="ECO:0000313" key="2">
    <source>
        <dbReference type="EMBL" id="XCG58102.1"/>
    </source>
</evidence>
<name>A0AAU8DHA3_9HYPH</name>
<accession>A0AAU8DHA3</accession>
<feature type="region of interest" description="Disordered" evidence="1">
    <location>
        <begin position="38"/>
        <end position="60"/>
    </location>
</feature>
<evidence type="ECO:0000256" key="1">
    <source>
        <dbReference type="SAM" id="MobiDB-lite"/>
    </source>
</evidence>
<organism evidence="2">
    <name type="scientific">Mesorhizobium sp. WSM2239</name>
    <dbReference type="NCBI Taxonomy" id="3228852"/>
    <lineage>
        <taxon>Bacteria</taxon>
        <taxon>Pseudomonadati</taxon>
        <taxon>Pseudomonadota</taxon>
        <taxon>Alphaproteobacteria</taxon>
        <taxon>Hyphomicrobiales</taxon>
        <taxon>Phyllobacteriaceae</taxon>
        <taxon>Mesorhizobium</taxon>
    </lineage>
</organism>
<gene>
    <name evidence="2" type="ORF">ABVK49_24830</name>
</gene>
<dbReference type="RefSeq" id="WP_353646072.1">
    <property type="nucleotide sequence ID" value="NZ_CP159249.1"/>
</dbReference>
<dbReference type="EMBL" id="CP159249">
    <property type="protein sequence ID" value="XCG58102.1"/>
    <property type="molecule type" value="Genomic_DNA"/>
</dbReference>
<dbReference type="AlphaFoldDB" id="A0AAU8DHA3"/>
<evidence type="ECO:0008006" key="3">
    <source>
        <dbReference type="Google" id="ProtNLM"/>
    </source>
</evidence>
<proteinExistence type="predicted"/>
<reference evidence="2" key="1">
    <citation type="submission" date="2024-06" db="EMBL/GenBank/DDBJ databases">
        <title>Mesorhizobium karijinii sp. nov., a symbiont of the iconic Swainsona formosa from arid Australia.</title>
        <authorList>
            <person name="Hill Y.J."/>
            <person name="Watkin E.L.J."/>
            <person name="O'Hara G.W."/>
            <person name="Terpolilli J."/>
            <person name="Tye M.L."/>
            <person name="Kohlmeier M.G."/>
        </authorList>
    </citation>
    <scope>NUCLEOTIDE SEQUENCE</scope>
    <source>
        <strain evidence="2">WSM2239</strain>
    </source>
</reference>
<sequence length="60" mass="6316">MHAHAAALHRGACERALLINAITYASVTAILKSGLDRASSAEPAKPTAPHANIRGSTYYQ</sequence>
<protein>
    <recommendedName>
        <fullName evidence="3">Transposase</fullName>
    </recommendedName>
</protein>